<dbReference type="EMBL" id="JAFBMS010000060">
    <property type="protein sequence ID" value="KAG9338970.1"/>
    <property type="molecule type" value="Genomic_DNA"/>
</dbReference>
<evidence type="ECO:0000313" key="3">
    <source>
        <dbReference type="Proteomes" id="UP000824540"/>
    </source>
</evidence>
<dbReference type="Proteomes" id="UP000824540">
    <property type="component" value="Unassembled WGS sequence"/>
</dbReference>
<dbReference type="OrthoDB" id="8949486at2759"/>
<accession>A0A8T2NI61</accession>
<dbReference type="AlphaFoldDB" id="A0A8T2NI61"/>
<organism evidence="2 3">
    <name type="scientific">Albula glossodonta</name>
    <name type="common">roundjaw bonefish</name>
    <dbReference type="NCBI Taxonomy" id="121402"/>
    <lineage>
        <taxon>Eukaryota</taxon>
        <taxon>Metazoa</taxon>
        <taxon>Chordata</taxon>
        <taxon>Craniata</taxon>
        <taxon>Vertebrata</taxon>
        <taxon>Euteleostomi</taxon>
        <taxon>Actinopterygii</taxon>
        <taxon>Neopterygii</taxon>
        <taxon>Teleostei</taxon>
        <taxon>Albuliformes</taxon>
        <taxon>Albulidae</taxon>
        <taxon>Albula</taxon>
    </lineage>
</organism>
<proteinExistence type="predicted"/>
<comment type="caution">
    <text evidence="2">The sequence shown here is derived from an EMBL/GenBank/DDBJ whole genome shotgun (WGS) entry which is preliminary data.</text>
</comment>
<name>A0A8T2NI61_9TELE</name>
<evidence type="ECO:0000313" key="2">
    <source>
        <dbReference type="EMBL" id="KAG9338970.1"/>
    </source>
</evidence>
<sequence>MSSLYLKEAELQYCHSHLSECEFTLESQSKELAMLRVEQENMRAELVEARAELEQLLERWLEEKREEAKRMNQHNDAQQRRWQSFTNRLARLQQCTPECCSLAKTDTPVSTCAGVDAPLGYTPSSHPGSTQGVGSSAEVVIVVLYAFESQTCEVLEHKVIILR</sequence>
<feature type="coiled-coil region" evidence="1">
    <location>
        <begin position="25"/>
        <end position="81"/>
    </location>
</feature>
<feature type="non-terminal residue" evidence="2">
    <location>
        <position position="1"/>
    </location>
</feature>
<evidence type="ECO:0000256" key="1">
    <source>
        <dbReference type="SAM" id="Coils"/>
    </source>
</evidence>
<keyword evidence="1" id="KW-0175">Coiled coil</keyword>
<reference evidence="2" key="1">
    <citation type="thesis" date="2021" institute="BYU ScholarsArchive" country="Provo, UT, USA">
        <title>Applications of and Algorithms for Genome Assembly and Genomic Analyses with an Emphasis on Marine Teleosts.</title>
        <authorList>
            <person name="Pickett B.D."/>
        </authorList>
    </citation>
    <scope>NUCLEOTIDE SEQUENCE</scope>
    <source>
        <strain evidence="2">HI-2016</strain>
    </source>
</reference>
<protein>
    <submittedName>
        <fullName evidence="2">Uncharacterized protein</fullName>
    </submittedName>
</protein>
<gene>
    <name evidence="2" type="ORF">JZ751_024364</name>
</gene>
<keyword evidence="3" id="KW-1185">Reference proteome</keyword>